<organism evidence="3">
    <name type="scientific">Culicoides sonorensis</name>
    <name type="common">Biting midge</name>
    <dbReference type="NCBI Taxonomy" id="179676"/>
    <lineage>
        <taxon>Eukaryota</taxon>
        <taxon>Metazoa</taxon>
        <taxon>Ecdysozoa</taxon>
        <taxon>Arthropoda</taxon>
        <taxon>Hexapoda</taxon>
        <taxon>Insecta</taxon>
        <taxon>Pterygota</taxon>
        <taxon>Neoptera</taxon>
        <taxon>Endopterygota</taxon>
        <taxon>Diptera</taxon>
        <taxon>Nematocera</taxon>
        <taxon>Chironomoidea</taxon>
        <taxon>Ceratopogonidae</taxon>
        <taxon>Ceratopogoninae</taxon>
        <taxon>Culicoides</taxon>
        <taxon>Monoculicoides</taxon>
    </lineage>
</organism>
<dbReference type="Pfam" id="PF15998">
    <property type="entry name" value="DUF4773"/>
    <property type="match status" value="1"/>
</dbReference>
<keyword evidence="1" id="KW-0812">Transmembrane</keyword>
<dbReference type="PANTHER" id="PTHR36299:SF4">
    <property type="entry name" value="GH07892P-RELATED"/>
    <property type="match status" value="1"/>
</dbReference>
<gene>
    <name evidence="3" type="primary">CSON006748</name>
</gene>
<dbReference type="PANTHER" id="PTHR36299">
    <property type="entry name" value="AGAP008005-PA"/>
    <property type="match status" value="1"/>
</dbReference>
<keyword evidence="1" id="KW-1133">Transmembrane helix</keyword>
<feature type="transmembrane region" description="Helical" evidence="1">
    <location>
        <begin position="12"/>
        <end position="35"/>
    </location>
</feature>
<evidence type="ECO:0000313" key="3">
    <source>
        <dbReference type="EMBL" id="SSX22412.1"/>
    </source>
</evidence>
<feature type="domain" description="DUF4773" evidence="2">
    <location>
        <begin position="202"/>
        <end position="317"/>
    </location>
</feature>
<evidence type="ECO:0000256" key="1">
    <source>
        <dbReference type="SAM" id="Phobius"/>
    </source>
</evidence>
<protein>
    <submittedName>
        <fullName evidence="3">CSON006748 protein</fullName>
    </submittedName>
</protein>
<reference evidence="3" key="1">
    <citation type="submission" date="2018-07" db="EMBL/GenBank/DDBJ databases">
        <authorList>
            <person name="Quirk P.G."/>
            <person name="Krulwich T.A."/>
        </authorList>
    </citation>
    <scope>NUCLEOTIDE SEQUENCE</scope>
</reference>
<dbReference type="InterPro" id="IPR031941">
    <property type="entry name" value="DUF4773"/>
</dbReference>
<dbReference type="AlphaFoldDB" id="A0A336LWH6"/>
<name>A0A336LWH6_CULSO</name>
<keyword evidence="1" id="KW-0472">Membrane</keyword>
<proteinExistence type="predicted"/>
<accession>A0A336LWH6</accession>
<evidence type="ECO:0000259" key="2">
    <source>
        <dbReference type="Pfam" id="PF15998"/>
    </source>
</evidence>
<dbReference type="EMBL" id="UFQT01000253">
    <property type="protein sequence ID" value="SSX22412.1"/>
    <property type="molecule type" value="Genomic_DNA"/>
</dbReference>
<dbReference type="VEuPathDB" id="VectorBase:CSON006748"/>
<sequence length="363" mass="40899">MNHIRKSVLITPRYVVLLLFSILNISQFIIVVHGITVRTHMESTLPTAESDQTLNTPSPINVPPTTLSNFLLHKVFKSTPSISSESTTQDSNDLAVYTPTTVQDSTNENYTFNTLLGTELPTDPMPPSSDVNSIEKIRKNEGKVKRRRVTNKINKNEPDFMRFRLPLNISNHMSLAKQIPSITTDPVEPIVAAVDYVVSRNPCSCENGICKCCTGMILSTFNSKGCAHIKYDPEQFSFELKMMMNDRVLYKNRVSGKNPPPICINPRRLPFIEVCVNFYDIYFIGRNMHMCMEMNANFNDFEVFNRDFQCMRFGTSGVGLAEAGDNSGLPVENYNTNTGGFEAEVDQSDGSDIDEYDENVRKI</sequence>